<feature type="region of interest" description="Disordered" evidence="25">
    <location>
        <begin position="1681"/>
        <end position="1704"/>
    </location>
</feature>
<dbReference type="InterPro" id="IPR008271">
    <property type="entry name" value="Ser/Thr_kinase_AS"/>
</dbReference>
<dbReference type="PROSITE" id="PS50011">
    <property type="entry name" value="PROTEIN_KINASE_DOM"/>
    <property type="match status" value="1"/>
</dbReference>
<dbReference type="Gene3D" id="2.40.100.10">
    <property type="entry name" value="Cyclophilin-like"/>
    <property type="match status" value="1"/>
</dbReference>
<keyword evidence="18" id="KW-0206">Cytoskeleton</keyword>
<dbReference type="Pfam" id="PF06705">
    <property type="entry name" value="SF-assemblin"/>
    <property type="match status" value="1"/>
</dbReference>
<feature type="domain" description="PPIase cyclophilin-type" evidence="27">
    <location>
        <begin position="77"/>
        <end position="244"/>
    </location>
</feature>
<dbReference type="PRINTS" id="PR00153">
    <property type="entry name" value="CSAPPISMRASE"/>
</dbReference>
<dbReference type="SUPFAM" id="SSF56112">
    <property type="entry name" value="Protein kinase-like (PK-like)"/>
    <property type="match status" value="1"/>
</dbReference>
<dbReference type="Proteomes" id="UP000186817">
    <property type="component" value="Unassembled WGS sequence"/>
</dbReference>
<dbReference type="FunFam" id="1.10.510.10:FF:000592">
    <property type="entry name" value="CAMK family protein kinase"/>
    <property type="match status" value="1"/>
</dbReference>
<dbReference type="GO" id="GO:0035556">
    <property type="term" value="P:intracellular signal transduction"/>
    <property type="evidence" value="ECO:0007669"/>
    <property type="project" value="TreeGrafter"/>
</dbReference>
<feature type="region of interest" description="Disordered" evidence="25">
    <location>
        <begin position="334"/>
        <end position="396"/>
    </location>
</feature>
<comment type="catalytic activity">
    <reaction evidence="1">
        <text>[protein]-peptidylproline (omega=180) = [protein]-peptidylproline (omega=0)</text>
        <dbReference type="Rhea" id="RHEA:16237"/>
        <dbReference type="Rhea" id="RHEA-COMP:10747"/>
        <dbReference type="Rhea" id="RHEA-COMP:10748"/>
        <dbReference type="ChEBI" id="CHEBI:83833"/>
        <dbReference type="ChEBI" id="CHEBI:83834"/>
        <dbReference type="EC" id="5.2.1.8"/>
    </reaction>
</comment>
<dbReference type="Pfam" id="PF00069">
    <property type="entry name" value="Pkinase"/>
    <property type="match status" value="1"/>
</dbReference>
<dbReference type="SUPFAM" id="SSF103243">
    <property type="entry name" value="KA1-like"/>
    <property type="match status" value="1"/>
</dbReference>
<feature type="compositionally biased region" description="Basic and acidic residues" evidence="25">
    <location>
        <begin position="367"/>
        <end position="383"/>
    </location>
</feature>
<keyword evidence="13 28" id="KW-0418">Kinase</keyword>
<keyword evidence="7" id="KW-0723">Serine/threonine-protein kinase</keyword>
<comment type="catalytic activity">
    <reaction evidence="22">
        <text>L-seryl-[protein] + ATP = O-phospho-L-seryl-[protein] + ADP + H(+)</text>
        <dbReference type="Rhea" id="RHEA:17989"/>
        <dbReference type="Rhea" id="RHEA-COMP:9863"/>
        <dbReference type="Rhea" id="RHEA-COMP:11604"/>
        <dbReference type="ChEBI" id="CHEBI:15378"/>
        <dbReference type="ChEBI" id="CHEBI:29999"/>
        <dbReference type="ChEBI" id="CHEBI:30616"/>
        <dbReference type="ChEBI" id="CHEBI:83421"/>
        <dbReference type="ChEBI" id="CHEBI:456216"/>
        <dbReference type="EC" id="2.7.11.1"/>
    </reaction>
</comment>
<dbReference type="InterPro" id="IPR028375">
    <property type="entry name" value="KA1/Ssp2_C"/>
</dbReference>
<evidence type="ECO:0000259" key="26">
    <source>
        <dbReference type="PROSITE" id="PS50011"/>
    </source>
</evidence>
<dbReference type="GO" id="GO:0005200">
    <property type="term" value="F:structural constituent of cytoskeleton"/>
    <property type="evidence" value="ECO:0007669"/>
    <property type="project" value="InterPro"/>
</dbReference>
<keyword evidence="9" id="KW-0808">Transferase</keyword>
<dbReference type="FunFam" id="3.30.200.20:FF:000042">
    <property type="entry name" value="Aurora kinase A"/>
    <property type="match status" value="1"/>
</dbReference>
<keyword evidence="19" id="KW-0413">Isomerase</keyword>
<evidence type="ECO:0000256" key="4">
    <source>
        <dbReference type="ARBA" id="ARBA00005678"/>
    </source>
</evidence>
<dbReference type="OrthoDB" id="193931at2759"/>
<evidence type="ECO:0000256" key="17">
    <source>
        <dbReference type="ARBA" id="ARBA00023187"/>
    </source>
</evidence>
<dbReference type="GO" id="GO:0005737">
    <property type="term" value="C:cytoplasm"/>
    <property type="evidence" value="ECO:0007669"/>
    <property type="project" value="TreeGrafter"/>
</dbReference>
<evidence type="ECO:0000256" key="19">
    <source>
        <dbReference type="ARBA" id="ARBA00023235"/>
    </source>
</evidence>
<evidence type="ECO:0000256" key="25">
    <source>
        <dbReference type="SAM" id="MobiDB-lite"/>
    </source>
</evidence>
<keyword evidence="12 23" id="KW-0547">Nucleotide-binding</keyword>
<keyword evidence="6" id="KW-0963">Cytoplasm</keyword>
<comment type="subcellular location">
    <subcellularLocation>
        <location evidence="3">Cytoplasm</location>
        <location evidence="3">Cytoskeleton</location>
    </subcellularLocation>
    <subcellularLocation>
        <location evidence="2">Nucleus</location>
    </subcellularLocation>
</comment>
<keyword evidence="17" id="KW-0508">mRNA splicing</keyword>
<dbReference type="InterPro" id="IPR011009">
    <property type="entry name" value="Kinase-like_dom_sf"/>
</dbReference>
<organism evidence="28 29">
    <name type="scientific">Symbiodinium microadriaticum</name>
    <name type="common">Dinoflagellate</name>
    <name type="synonym">Zooxanthella microadriatica</name>
    <dbReference type="NCBI Taxonomy" id="2951"/>
    <lineage>
        <taxon>Eukaryota</taxon>
        <taxon>Sar</taxon>
        <taxon>Alveolata</taxon>
        <taxon>Dinophyceae</taxon>
        <taxon>Suessiales</taxon>
        <taxon>Symbiodiniaceae</taxon>
        <taxon>Symbiodinium</taxon>
    </lineage>
</organism>
<evidence type="ECO:0000256" key="7">
    <source>
        <dbReference type="ARBA" id="ARBA00022527"/>
    </source>
</evidence>
<reference evidence="28 29" key="1">
    <citation type="submission" date="2016-02" db="EMBL/GenBank/DDBJ databases">
        <title>Genome analysis of coral dinoflagellate symbionts highlights evolutionary adaptations to a symbiotic lifestyle.</title>
        <authorList>
            <person name="Aranda M."/>
            <person name="Li Y."/>
            <person name="Liew Y.J."/>
            <person name="Baumgarten S."/>
            <person name="Simakov O."/>
            <person name="Wilson M."/>
            <person name="Piel J."/>
            <person name="Ashoor H."/>
            <person name="Bougouffa S."/>
            <person name="Bajic V.B."/>
            <person name="Ryu T."/>
            <person name="Ravasi T."/>
            <person name="Bayer T."/>
            <person name="Micklem G."/>
            <person name="Kim H."/>
            <person name="Bhak J."/>
            <person name="Lajeunesse T.C."/>
            <person name="Voolstra C.R."/>
        </authorList>
    </citation>
    <scope>NUCLEOTIDE SEQUENCE [LARGE SCALE GENOMIC DNA]</scope>
    <source>
        <strain evidence="28 29">CCMP2467</strain>
    </source>
</reference>
<evidence type="ECO:0000256" key="14">
    <source>
        <dbReference type="ARBA" id="ARBA00022840"/>
    </source>
</evidence>
<dbReference type="PROSITE" id="PS00108">
    <property type="entry name" value="PROTEIN_KINASE_ST"/>
    <property type="match status" value="1"/>
</dbReference>
<feature type="coiled-coil region" evidence="24">
    <location>
        <begin position="1006"/>
        <end position="1040"/>
    </location>
</feature>
<keyword evidence="8" id="KW-0507">mRNA processing</keyword>
<evidence type="ECO:0000256" key="24">
    <source>
        <dbReference type="SAM" id="Coils"/>
    </source>
</evidence>
<evidence type="ECO:0000313" key="28">
    <source>
        <dbReference type="EMBL" id="OLP83447.1"/>
    </source>
</evidence>
<evidence type="ECO:0000256" key="22">
    <source>
        <dbReference type="ARBA" id="ARBA00048679"/>
    </source>
</evidence>
<keyword evidence="14 23" id="KW-0067">ATP-binding</keyword>
<feature type="domain" description="Protein kinase" evidence="26">
    <location>
        <begin position="1193"/>
        <end position="1445"/>
    </location>
</feature>
<dbReference type="PANTHER" id="PTHR24346">
    <property type="entry name" value="MAP/MICROTUBULE AFFINITY-REGULATING KINASE"/>
    <property type="match status" value="1"/>
</dbReference>
<feature type="compositionally biased region" description="Basic and acidic residues" evidence="25">
    <location>
        <begin position="346"/>
        <end position="356"/>
    </location>
</feature>
<keyword evidence="16" id="KW-0697">Rotamase</keyword>
<gene>
    <name evidence="28" type="primary">KIN10</name>
    <name evidence="28" type="ORF">AK812_SmicGene35779</name>
</gene>
<evidence type="ECO:0000256" key="8">
    <source>
        <dbReference type="ARBA" id="ARBA00022664"/>
    </source>
</evidence>
<comment type="catalytic activity">
    <reaction evidence="21">
        <text>L-threonyl-[protein] + ATP = O-phospho-L-threonyl-[protein] + ADP + H(+)</text>
        <dbReference type="Rhea" id="RHEA:46608"/>
        <dbReference type="Rhea" id="RHEA-COMP:11060"/>
        <dbReference type="Rhea" id="RHEA-COMP:11605"/>
        <dbReference type="ChEBI" id="CHEBI:15378"/>
        <dbReference type="ChEBI" id="CHEBI:30013"/>
        <dbReference type="ChEBI" id="CHEBI:30616"/>
        <dbReference type="ChEBI" id="CHEBI:61977"/>
        <dbReference type="ChEBI" id="CHEBI:456216"/>
        <dbReference type="EC" id="2.7.11.1"/>
    </reaction>
</comment>
<dbReference type="GO" id="GO:0004674">
    <property type="term" value="F:protein serine/threonine kinase activity"/>
    <property type="evidence" value="ECO:0007669"/>
    <property type="project" value="UniProtKB-KW"/>
</dbReference>
<dbReference type="GO" id="GO:0003755">
    <property type="term" value="F:peptidyl-prolyl cis-trans isomerase activity"/>
    <property type="evidence" value="ECO:0007669"/>
    <property type="project" value="UniProtKB-KW"/>
</dbReference>
<evidence type="ECO:0000256" key="23">
    <source>
        <dbReference type="PROSITE-ProRule" id="PRU10141"/>
    </source>
</evidence>
<dbReference type="Gene3D" id="1.10.510.10">
    <property type="entry name" value="Transferase(Phosphotransferase) domain 1"/>
    <property type="match status" value="1"/>
</dbReference>
<dbReference type="GO" id="GO:0005681">
    <property type="term" value="C:spliceosomal complex"/>
    <property type="evidence" value="ECO:0007669"/>
    <property type="project" value="UniProtKB-KW"/>
</dbReference>
<keyword evidence="29" id="KW-1185">Reference proteome</keyword>
<dbReference type="EMBL" id="LSRX01001115">
    <property type="protein sequence ID" value="OLP83447.1"/>
    <property type="molecule type" value="Genomic_DNA"/>
</dbReference>
<comment type="caution">
    <text evidence="28">The sequence shown here is derived from an EMBL/GenBank/DDBJ whole genome shotgun (WGS) entry which is preliminary data.</text>
</comment>
<comment type="similarity">
    <text evidence="4">Belongs to the SF-assemblin family.</text>
</comment>
<evidence type="ECO:0000256" key="13">
    <source>
        <dbReference type="ARBA" id="ARBA00022777"/>
    </source>
</evidence>
<dbReference type="InterPro" id="IPR029000">
    <property type="entry name" value="Cyclophilin-like_dom_sf"/>
</dbReference>
<dbReference type="InterPro" id="IPR002130">
    <property type="entry name" value="Cyclophilin-type_PPIase_dom"/>
</dbReference>
<proteinExistence type="inferred from homology"/>
<protein>
    <submittedName>
        <fullName evidence="28">SNF1-related protein kinase catalytic subunit alpha KIN10</fullName>
    </submittedName>
</protein>
<dbReference type="GO" id="GO:0005874">
    <property type="term" value="C:microtubule"/>
    <property type="evidence" value="ECO:0007669"/>
    <property type="project" value="UniProtKB-KW"/>
</dbReference>
<dbReference type="PROSITE" id="PS50072">
    <property type="entry name" value="CSA_PPIASE_2"/>
    <property type="match status" value="1"/>
</dbReference>
<dbReference type="SUPFAM" id="SSF50891">
    <property type="entry name" value="Cyclophilin-like"/>
    <property type="match status" value="1"/>
</dbReference>
<feature type="binding site" evidence="23">
    <location>
        <position position="1222"/>
    </location>
    <ligand>
        <name>ATP</name>
        <dbReference type="ChEBI" id="CHEBI:30616"/>
    </ligand>
</feature>
<evidence type="ECO:0000256" key="18">
    <source>
        <dbReference type="ARBA" id="ARBA00023212"/>
    </source>
</evidence>
<evidence type="ECO:0000256" key="11">
    <source>
        <dbReference type="ARBA" id="ARBA00022728"/>
    </source>
</evidence>
<evidence type="ECO:0000256" key="21">
    <source>
        <dbReference type="ARBA" id="ARBA00047899"/>
    </source>
</evidence>
<dbReference type="SMART" id="SM00220">
    <property type="entry name" value="S_TKc"/>
    <property type="match status" value="1"/>
</dbReference>
<dbReference type="PROSITE" id="PS00107">
    <property type="entry name" value="PROTEIN_KINASE_ATP"/>
    <property type="match status" value="1"/>
</dbReference>
<evidence type="ECO:0000259" key="27">
    <source>
        <dbReference type="PROSITE" id="PS50072"/>
    </source>
</evidence>
<evidence type="ECO:0000256" key="2">
    <source>
        <dbReference type="ARBA" id="ARBA00004123"/>
    </source>
</evidence>
<dbReference type="CDD" id="cd14079">
    <property type="entry name" value="STKc_AMPK_alpha"/>
    <property type="match status" value="1"/>
</dbReference>
<dbReference type="Pfam" id="PF08231">
    <property type="entry name" value="SYF2"/>
    <property type="match status" value="1"/>
</dbReference>
<evidence type="ECO:0000256" key="9">
    <source>
        <dbReference type="ARBA" id="ARBA00022679"/>
    </source>
</evidence>
<evidence type="ECO:0000256" key="1">
    <source>
        <dbReference type="ARBA" id="ARBA00000971"/>
    </source>
</evidence>
<evidence type="ECO:0000256" key="15">
    <source>
        <dbReference type="ARBA" id="ARBA00023054"/>
    </source>
</evidence>
<sequence>MSSYQLLTMPSRKGKVNWRIDICMCIAVLQAVPPSQLGKTVEATAHCLLSRIQCPFCSFEGHVSAGDMGRGKNPRVYLDIAIGSRTGGRVIIELFADVTPRTAENFRALCTGEYGLGRTTRKKLCYEGCEFFRSAKNFMIQSGDFQFNNGDGGESIYGGTFNDEDFVRRHTQAGVVSMANKGRNTNGSQFFITLKRSVQLDNKHIAFGQVVEGMDVIRAVAAVPTARDRDERPRVTCSIVGCGEVGAKTSSGLEQQSEMSKLIQGLTEEEVPKANAAQQGKQILAGKPGGAALGGEISGTALKRKAAQEELETEGAGIPLPKTEREKRLYQLRLKMNQSRSANNKEVVEEQKRESDPGYSKKVAAKRAAEEEKKDKEEDEKKGSKSRNGMPEGKDYLNDTMETAEARESKKKKGNPDAFGWDVFNQDSLLRAHEKRLKQVQFYPEAYEKQKKAIEEEGEEGLKFAGFGFKPTEEAKRRLGDAMGKILEKKKEFSRRRAYNDEEDRTYVNERNRFFNKKLDRFFGDYTEDQQVHVRQDRTSSVAQLCDHKAAGQKQMICIKTAETDVIESLCKRRASNGRGANPERHELLLKAPGPGRTKLRERLLQREETRRLQFLSLLVLPSKTLEKGGQSAFKFLFREIRQTGHDTLNAEGATDGLGTRLTVLLLVVAWPDSEQVAGRHPRLAQEVMDEAALPISLLGGKLAPDANLQEEREFQLLTRDGTLTWPLCEPGWLEELSARLKKVQDAELLMKAEDLICEVEARRCDENLSKLEAFDTVQGLLAGGEARDLFLWFLRAQLERSPTITEESLRSLAAEPSSDALAFAEEMLPRGHRAKEHSGVGAMAMQAKISALKDKFSNFQAQWDEDTRSRIDRDGSKLDGVRANMMKAVESVQTEVHRRAEANRAMASMFDAQVHAIQDRLEAVFTAKLDQLDSGLELLGNRMAAVERDFAETREKQIRDIDKRKALLSKDVFECVAAHQQEKADRKASCAACSKSLSEFEAQTSAALKAQAQRREQKYQNLRAELDNIKQQRDSGDDTITSYIDQKVAAVEASLQVETAQRSQANDDILQALRHYTTCLQDALRIINQHCCVLSGKCLASPSSASKKVESWTTAAYLGSWHLATVLLHLSHQLEKTRPLCWSTFYLQPPSQQASHKSTSNQRIKPQQQAAAKPNCFAHRRLLAKMVAISHYKISNTLGVGTFGKVKMAEHTLTGQKVAIKIINKRKMEQMNMHEKIRREIQILQFLKHPHVIRLYELLDTPSDIFMVMEYVPGGELFDHIVHKLKLQEDEARRFFQQILSGVEYCHQCMVTHRDLKPENLLLDSNLHVKIADFGLSNTMRDGEFLKTSCGSPNYASPEVVSGKAYVGPEVDVWSGGVVLYALLCGSLPFDDENVPNLFRKIKHGNFTLPGHLSSEAKDLIVQMLVVDPTRRITFSQIRKHSWFQKDLPEYLAAPLNLAVEKLEVQPDILQELEDMGIKIADKENLKPDEQVAYHLLADRASKQSSFSNLLRKDQGNINAHKMFDDEEVASVARQFDQEKLAPVYKIAAMANDRAAMLAQSTFSAPECPWRLGLEAIMEAAVLMTEALVTLRDLGYEWSNITPWRVRARPLKRQKNLMLTVQVYKLSSGKYMVDVLIPQGPTLPAVQEALLFLRRLSQREAVAANIVLRPAATQALLGGRAAEHKGPGRGDGYPQGAGPTASL</sequence>
<dbReference type="FunFam" id="2.40.100.10:FF:000025">
    <property type="entry name" value="Peptidyl-prolyl cis-trans isomerase CYP19-2"/>
    <property type="match status" value="1"/>
</dbReference>
<keyword evidence="11" id="KW-0747">Spliceosome</keyword>
<dbReference type="Pfam" id="PF00160">
    <property type="entry name" value="Pro_isomerase"/>
    <property type="match status" value="1"/>
</dbReference>
<evidence type="ECO:0000313" key="29">
    <source>
        <dbReference type="Proteomes" id="UP000186817"/>
    </source>
</evidence>
<dbReference type="GO" id="GO:0006397">
    <property type="term" value="P:mRNA processing"/>
    <property type="evidence" value="ECO:0007669"/>
    <property type="project" value="UniProtKB-KW"/>
</dbReference>
<name>A0A1Q9CKQ8_SYMMI</name>
<keyword evidence="15 24" id="KW-0175">Coiled coil</keyword>
<dbReference type="GO" id="GO:0008380">
    <property type="term" value="P:RNA splicing"/>
    <property type="evidence" value="ECO:0007669"/>
    <property type="project" value="UniProtKB-KW"/>
</dbReference>
<dbReference type="GO" id="GO:0106310">
    <property type="term" value="F:protein serine kinase activity"/>
    <property type="evidence" value="ECO:0007669"/>
    <property type="project" value="RHEA"/>
</dbReference>
<dbReference type="GO" id="GO:0005524">
    <property type="term" value="F:ATP binding"/>
    <property type="evidence" value="ECO:0007669"/>
    <property type="project" value="UniProtKB-UniRule"/>
</dbReference>
<keyword evidence="20" id="KW-0539">Nucleus</keyword>
<comment type="similarity">
    <text evidence="5">Belongs to the SYF2 family.</text>
</comment>
<evidence type="ECO:0000256" key="16">
    <source>
        <dbReference type="ARBA" id="ARBA00023110"/>
    </source>
</evidence>
<keyword evidence="10" id="KW-0493">Microtubule</keyword>
<dbReference type="InterPro" id="IPR017441">
    <property type="entry name" value="Protein_kinase_ATP_BS"/>
</dbReference>
<dbReference type="InterPro" id="IPR008374">
    <property type="entry name" value="SF_assemblin/giardin_b"/>
</dbReference>
<evidence type="ECO:0000256" key="5">
    <source>
        <dbReference type="ARBA" id="ARBA00010028"/>
    </source>
</evidence>
<dbReference type="PANTHER" id="PTHR24346:SF82">
    <property type="entry name" value="KP78A-RELATED"/>
    <property type="match status" value="1"/>
</dbReference>
<dbReference type="InterPro" id="IPR013260">
    <property type="entry name" value="mRNA_splic_SYF2"/>
</dbReference>
<evidence type="ECO:0000256" key="3">
    <source>
        <dbReference type="ARBA" id="ARBA00004245"/>
    </source>
</evidence>
<dbReference type="InterPro" id="IPR000719">
    <property type="entry name" value="Prot_kinase_dom"/>
</dbReference>
<accession>A0A1Q9CKQ8</accession>
<dbReference type="Gene3D" id="3.30.310.80">
    <property type="entry name" value="Kinase associated domain 1, KA1"/>
    <property type="match status" value="1"/>
</dbReference>
<evidence type="ECO:0000256" key="6">
    <source>
        <dbReference type="ARBA" id="ARBA00022490"/>
    </source>
</evidence>
<evidence type="ECO:0000256" key="12">
    <source>
        <dbReference type="ARBA" id="ARBA00022741"/>
    </source>
</evidence>
<evidence type="ECO:0000256" key="10">
    <source>
        <dbReference type="ARBA" id="ARBA00022701"/>
    </source>
</evidence>
<feature type="region of interest" description="Disordered" evidence="25">
    <location>
        <begin position="305"/>
        <end position="324"/>
    </location>
</feature>
<evidence type="ECO:0000256" key="20">
    <source>
        <dbReference type="ARBA" id="ARBA00023242"/>
    </source>
</evidence>